<dbReference type="AlphaFoldDB" id="A0A0F7PZM0"/>
<dbReference type="EMBL" id="CP011403">
    <property type="protein sequence ID" value="AKI04834.1"/>
    <property type="molecule type" value="Genomic_DNA"/>
</dbReference>
<protein>
    <submittedName>
        <fullName evidence="3">Uncharacterized protein</fullName>
    </submittedName>
</protein>
<evidence type="ECO:0000256" key="1">
    <source>
        <dbReference type="SAM" id="MobiDB-lite"/>
    </source>
</evidence>
<feature type="transmembrane region" description="Helical" evidence="2">
    <location>
        <begin position="139"/>
        <end position="158"/>
    </location>
</feature>
<keyword evidence="2" id="KW-0812">Transmembrane</keyword>
<feature type="compositionally biased region" description="Acidic residues" evidence="1">
    <location>
        <begin position="376"/>
        <end position="386"/>
    </location>
</feature>
<evidence type="ECO:0000313" key="4">
    <source>
        <dbReference type="Proteomes" id="UP000035027"/>
    </source>
</evidence>
<proteinExistence type="predicted"/>
<feature type="transmembrane region" description="Helical" evidence="2">
    <location>
        <begin position="67"/>
        <end position="84"/>
    </location>
</feature>
<reference evidence="3 4" key="1">
    <citation type="submission" date="2015-05" db="EMBL/GenBank/DDBJ databases">
        <title>Complete genome sequence of Lactobacillus salivarius Ren, a probiotic strain with antitumor activity.</title>
        <authorList>
            <person name="Sun E."/>
            <person name="Zhao L."/>
            <person name="Liu S."/>
            <person name="Zhang M."/>
            <person name="Guo H."/>
            <person name="Ren F."/>
        </authorList>
    </citation>
    <scope>NUCLEOTIDE SEQUENCE [LARGE SCALE GENOMIC DNA]</scope>
    <source>
        <strain evidence="3 4">Ren</strain>
    </source>
</reference>
<sequence length="482" mass="54939">MVEVNYDSNALIIWGIMLFIAGIFKITYPNKFTDRFIKSNLNADLLSSIIFGVLLIIRATITGARLAFFDGVLTLMLGFLIYGIEKFIEENVSNRIWGMAFYIPLLLIGIMYYKRPIFILNAIIILLCTLFIKRKSNYLITGIIMIILNMTVWGYSSYNLKTHAFINIEDQNVTLGKKKVSVYVETNPDTEVNFYHNGKFDGLPLKSDDHGMLTVDIYSPGKWTLVVEKNNKVKKEVNVKKSKEYIKEEKRLHKIYLAKKAKKELKKNNKKGIKAKLDLSELDENGKLKTVDSNYSTTVILKGITDPQAKVKTYPDDKEYMEKVVHADKSGKFEIKLPIYADNKQVYIHVLSADKTKENEKRIDVISTYKDTSNNDVDDDDDETDTDTSTSSSSSINLNGKISEDTKTGLVVATQKYIENSTHLANIKWPWGYSDYNIKRIAEHTYMLHGTFKSNGETHTFIVSAYTDDEGDTVDVLTSKIE</sequence>
<dbReference type="Proteomes" id="UP000035027">
    <property type="component" value="Chromosome"/>
</dbReference>
<feature type="transmembrane region" description="Helical" evidence="2">
    <location>
        <begin position="96"/>
        <end position="111"/>
    </location>
</feature>
<accession>A0A0F7PZM0</accession>
<gene>
    <name evidence="3" type="ORF">LsR_01290</name>
</gene>
<feature type="region of interest" description="Disordered" evidence="1">
    <location>
        <begin position="371"/>
        <end position="400"/>
    </location>
</feature>
<feature type="transmembrane region" description="Helical" evidence="2">
    <location>
        <begin position="12"/>
        <end position="29"/>
    </location>
</feature>
<feature type="transmembrane region" description="Helical" evidence="2">
    <location>
        <begin position="117"/>
        <end position="132"/>
    </location>
</feature>
<dbReference type="RefSeq" id="WP_047035873.1">
    <property type="nucleotide sequence ID" value="NZ_CP011403.1"/>
</dbReference>
<keyword evidence="2" id="KW-1133">Transmembrane helix</keyword>
<name>A0A0F7PZM0_9LACO</name>
<evidence type="ECO:0000313" key="3">
    <source>
        <dbReference type="EMBL" id="AKI04834.1"/>
    </source>
</evidence>
<feature type="transmembrane region" description="Helical" evidence="2">
    <location>
        <begin position="41"/>
        <end position="61"/>
    </location>
</feature>
<dbReference type="PATRIC" id="fig|1194971.3.peg.1294"/>
<evidence type="ECO:0000256" key="2">
    <source>
        <dbReference type="SAM" id="Phobius"/>
    </source>
</evidence>
<keyword evidence="2" id="KW-0472">Membrane</keyword>
<organism evidence="3 4">
    <name type="scientific">Ligilactobacillus salivarius str. Ren</name>
    <dbReference type="NCBI Taxonomy" id="1194971"/>
    <lineage>
        <taxon>Bacteria</taxon>
        <taxon>Bacillati</taxon>
        <taxon>Bacillota</taxon>
        <taxon>Bacilli</taxon>
        <taxon>Lactobacillales</taxon>
        <taxon>Lactobacillaceae</taxon>
        <taxon>Ligilactobacillus</taxon>
    </lineage>
</organism>